<feature type="binding site" evidence="3">
    <location>
        <begin position="116"/>
        <end position="117"/>
    </location>
    <ligand>
        <name>S-adenosyl-L-methionine</name>
        <dbReference type="ChEBI" id="CHEBI:59789"/>
    </ligand>
</feature>
<feature type="domain" description="Methyltransferase" evidence="5">
    <location>
        <begin position="61"/>
        <end position="157"/>
    </location>
</feature>
<dbReference type="GO" id="GO:0002098">
    <property type="term" value="P:tRNA wobble uridine modification"/>
    <property type="evidence" value="ECO:0007669"/>
    <property type="project" value="InterPro"/>
</dbReference>
<evidence type="ECO:0000256" key="3">
    <source>
        <dbReference type="HAMAP-Rule" id="MF_01589"/>
    </source>
</evidence>
<dbReference type="AlphaFoldDB" id="A0A380N1L9"/>
<dbReference type="OrthoDB" id="9779941at2"/>
<dbReference type="RefSeq" id="WP_115219268.1">
    <property type="nucleotide sequence ID" value="NZ_UHIA01000004.1"/>
</dbReference>
<dbReference type="CDD" id="cd02440">
    <property type="entry name" value="AdoMet_MTases"/>
    <property type="match status" value="1"/>
</dbReference>
<dbReference type="PANTHER" id="PTHR43861">
    <property type="entry name" value="TRANS-ACONITATE 2-METHYLTRANSFERASE-RELATED"/>
    <property type="match status" value="1"/>
</dbReference>
<feature type="binding site" evidence="3 4">
    <location>
        <position position="131"/>
    </location>
    <ligand>
        <name>S-adenosyl-L-methionine</name>
        <dbReference type="ChEBI" id="CHEBI:59789"/>
    </ligand>
</feature>
<dbReference type="GO" id="GO:0016743">
    <property type="term" value="F:carboxyl- or carbamoyltransferase activity"/>
    <property type="evidence" value="ECO:0007669"/>
    <property type="project" value="UniProtKB-UniRule"/>
</dbReference>
<evidence type="ECO:0000256" key="1">
    <source>
        <dbReference type="ARBA" id="ARBA00022679"/>
    </source>
</evidence>
<dbReference type="SUPFAM" id="SSF53335">
    <property type="entry name" value="S-adenosyl-L-methionine-dependent methyltransferases"/>
    <property type="match status" value="1"/>
</dbReference>
<dbReference type="Gene3D" id="3.40.50.150">
    <property type="entry name" value="Vaccinia Virus protein VP39"/>
    <property type="match status" value="1"/>
</dbReference>
<dbReference type="InterPro" id="IPR005271">
    <property type="entry name" value="CmoA"/>
</dbReference>
<dbReference type="GO" id="GO:0032259">
    <property type="term" value="P:methylation"/>
    <property type="evidence" value="ECO:0007669"/>
    <property type="project" value="UniProtKB-KW"/>
</dbReference>
<comment type="catalytic activity">
    <reaction evidence="3">
        <text>prephenate + S-adenosyl-L-methionine = carboxy-S-adenosyl-L-methionine + 3-phenylpyruvate + H2O</text>
        <dbReference type="Rhea" id="RHEA:51692"/>
        <dbReference type="ChEBI" id="CHEBI:15377"/>
        <dbReference type="ChEBI" id="CHEBI:18005"/>
        <dbReference type="ChEBI" id="CHEBI:29934"/>
        <dbReference type="ChEBI" id="CHEBI:59789"/>
        <dbReference type="ChEBI" id="CHEBI:134278"/>
    </reaction>
</comment>
<dbReference type="EMBL" id="UHIA01000004">
    <property type="protein sequence ID" value="SUO98438.1"/>
    <property type="molecule type" value="Genomic_DNA"/>
</dbReference>
<comment type="function">
    <text evidence="3">Catalyzes the conversion of S-adenosyl-L-methionine (SAM) to carboxy-S-adenosyl-L-methionine (Cx-SAM).</text>
</comment>
<dbReference type="Pfam" id="PF13649">
    <property type="entry name" value="Methyltransf_25"/>
    <property type="match status" value="1"/>
</dbReference>
<organism evidence="6 7">
    <name type="scientific">Suttonella indologenes</name>
    <dbReference type="NCBI Taxonomy" id="13276"/>
    <lineage>
        <taxon>Bacteria</taxon>
        <taxon>Pseudomonadati</taxon>
        <taxon>Pseudomonadota</taxon>
        <taxon>Gammaproteobacteria</taxon>
        <taxon>Cardiobacteriales</taxon>
        <taxon>Cardiobacteriaceae</taxon>
        <taxon>Suttonella</taxon>
    </lineage>
</organism>
<accession>A0A380N1L9</accession>
<comment type="similarity">
    <text evidence="3">Belongs to the class I-like SAM-binding methyltransferase superfamily. Cx-SAM synthase family.</text>
</comment>
<gene>
    <name evidence="3 6" type="primary">cmoA</name>
    <name evidence="6" type="ORF">NCTC10717_02190</name>
</gene>
<evidence type="ECO:0000256" key="2">
    <source>
        <dbReference type="ARBA" id="ARBA00022691"/>
    </source>
</evidence>
<comment type="caution">
    <text evidence="3">Lacks conserved residue(s) required for the propagation of feature annotation.</text>
</comment>
<dbReference type="EC" id="2.1.3.-" evidence="3"/>
<sequence>MSGFAQDNLFDAPQAVVDFQFDERTVAVFADMIHRSIPAYAGLLQMTAVVAGQFLRDGDHVYDLGCSLGGVSLALRQFVPAQLRISALDLSEAMVKRLRDYLSGVGIENIEVIQADLQDYPLQPCRVAVLNFVLQFIAPEVRDAVLANIYAALPQGGALLIAEKTRPEDTRMQSWYEAFKRSQGYSELAVAQKRESLEHVMKTDVAAVIEARLHKVGFQQIVPYYQGLPFKAWAAIK</sequence>
<dbReference type="InterPro" id="IPR029063">
    <property type="entry name" value="SAM-dependent_MTases_sf"/>
</dbReference>
<dbReference type="PANTHER" id="PTHR43861:SF2">
    <property type="entry name" value="CARBOXY-S-ADENOSYL-L-METHIONINE SYNTHASE"/>
    <property type="match status" value="1"/>
</dbReference>
<feature type="binding site" evidence="3 4">
    <location>
        <position position="40"/>
    </location>
    <ligand>
        <name>S-adenosyl-L-methionine</name>
        <dbReference type="ChEBI" id="CHEBI:59789"/>
    </ligand>
</feature>
<dbReference type="GO" id="GO:0008168">
    <property type="term" value="F:methyltransferase activity"/>
    <property type="evidence" value="ECO:0007669"/>
    <property type="project" value="UniProtKB-KW"/>
</dbReference>
<feature type="binding site" evidence="3">
    <location>
        <position position="194"/>
    </location>
    <ligand>
        <name>S-adenosyl-L-methionine</name>
        <dbReference type="ChEBI" id="CHEBI:59789"/>
    </ligand>
</feature>
<keyword evidence="7" id="KW-1185">Reference proteome</keyword>
<dbReference type="GO" id="GO:1904047">
    <property type="term" value="F:S-adenosyl-L-methionine binding"/>
    <property type="evidence" value="ECO:0007669"/>
    <property type="project" value="UniProtKB-UniRule"/>
</dbReference>
<dbReference type="PIRSF" id="PIRSF006325">
    <property type="entry name" value="MeTrfase_bac"/>
    <property type="match status" value="1"/>
</dbReference>
<keyword evidence="1 3" id="KW-0808">Transferase</keyword>
<protein>
    <recommendedName>
        <fullName evidence="3">Carboxy-S-adenosyl-L-methionine synthase</fullName>
        <shortName evidence="3">Cx-SAM synthase</shortName>
        <ecNumber evidence="3">2.1.3.-</ecNumber>
    </recommendedName>
</protein>
<name>A0A380N1L9_9GAMM</name>
<feature type="binding site" evidence="3 4">
    <location>
        <begin position="65"/>
        <end position="67"/>
    </location>
    <ligand>
        <name>S-adenosyl-L-methionine</name>
        <dbReference type="ChEBI" id="CHEBI:59789"/>
    </ligand>
</feature>
<dbReference type="HAMAP" id="MF_01589">
    <property type="entry name" value="Cx_SAM_synthase"/>
    <property type="match status" value="1"/>
</dbReference>
<reference evidence="6 7" key="1">
    <citation type="submission" date="2018-06" db="EMBL/GenBank/DDBJ databases">
        <authorList>
            <consortium name="Pathogen Informatics"/>
            <person name="Doyle S."/>
        </authorList>
    </citation>
    <scope>NUCLEOTIDE SEQUENCE [LARGE SCALE GENOMIC DNA]</scope>
    <source>
        <strain evidence="6 7">NCTC10717</strain>
    </source>
</reference>
<dbReference type="Proteomes" id="UP000254575">
    <property type="component" value="Unassembled WGS sequence"/>
</dbReference>
<dbReference type="InterPro" id="IPR041698">
    <property type="entry name" value="Methyltransf_25"/>
</dbReference>
<evidence type="ECO:0000256" key="4">
    <source>
        <dbReference type="PIRSR" id="PIRSR006325-1"/>
    </source>
</evidence>
<evidence type="ECO:0000313" key="6">
    <source>
        <dbReference type="EMBL" id="SUO98438.1"/>
    </source>
</evidence>
<keyword evidence="2 3" id="KW-0949">S-adenosyl-L-methionine</keyword>
<proteinExistence type="inferred from homology"/>
<keyword evidence="6" id="KW-0489">Methyltransferase</keyword>
<evidence type="ECO:0000259" key="5">
    <source>
        <dbReference type="Pfam" id="PF13649"/>
    </source>
</evidence>
<comment type="subunit">
    <text evidence="3">Homodimer.</text>
</comment>
<evidence type="ECO:0000313" key="7">
    <source>
        <dbReference type="Proteomes" id="UP000254575"/>
    </source>
</evidence>